<dbReference type="PROSITE" id="PS00571">
    <property type="entry name" value="AMIDASES"/>
    <property type="match status" value="1"/>
</dbReference>
<dbReference type="PANTHER" id="PTHR11895">
    <property type="entry name" value="TRANSAMIDASE"/>
    <property type="match status" value="1"/>
</dbReference>
<keyword evidence="5 8" id="KW-0648">Protein biosynthesis</keyword>
<dbReference type="NCBIfam" id="TIGR00132">
    <property type="entry name" value="gatA"/>
    <property type="match status" value="1"/>
</dbReference>
<dbReference type="RefSeq" id="WP_289215039.1">
    <property type="nucleotide sequence ID" value="NZ_JAPVRC010000002.1"/>
</dbReference>
<gene>
    <name evidence="8 10" type="primary">gatA</name>
    <name evidence="10" type="ORF">ACFQMN_17545</name>
</gene>
<keyword evidence="2 8" id="KW-0436">Ligase</keyword>
<dbReference type="InterPro" id="IPR036928">
    <property type="entry name" value="AS_sf"/>
</dbReference>
<dbReference type="InterPro" id="IPR004412">
    <property type="entry name" value="GatA"/>
</dbReference>
<comment type="function">
    <text evidence="6 8">Allows the formation of correctly charged Gln-tRNA(Gln) through the transamidation of misacylated Glu-tRNA(Gln) in organisms which lack glutaminyl-tRNA synthetase. The reaction takes place in the presence of glutamine and ATP through an activated gamma-phospho-Glu-tRNA(Gln).</text>
</comment>
<evidence type="ECO:0000256" key="2">
    <source>
        <dbReference type="ARBA" id="ARBA00022598"/>
    </source>
</evidence>
<dbReference type="PANTHER" id="PTHR11895:SF151">
    <property type="entry name" value="GLUTAMYL-TRNA(GLN) AMIDOTRANSFERASE SUBUNIT A"/>
    <property type="match status" value="1"/>
</dbReference>
<evidence type="ECO:0000256" key="1">
    <source>
        <dbReference type="ARBA" id="ARBA00008069"/>
    </source>
</evidence>
<feature type="active site" description="Acyl-ester intermediate" evidence="8">
    <location>
        <position position="177"/>
    </location>
</feature>
<comment type="subunit">
    <text evidence="8">Heterotrimer of A, B and C subunits.</text>
</comment>
<keyword evidence="11" id="KW-1185">Reference proteome</keyword>
<comment type="caution">
    <text evidence="10">The sequence shown here is derived from an EMBL/GenBank/DDBJ whole genome shotgun (WGS) entry which is preliminary data.</text>
</comment>
<evidence type="ECO:0000256" key="8">
    <source>
        <dbReference type="HAMAP-Rule" id="MF_00120"/>
    </source>
</evidence>
<evidence type="ECO:0000256" key="7">
    <source>
        <dbReference type="ARBA" id="ARBA00047407"/>
    </source>
</evidence>
<dbReference type="Pfam" id="PF01425">
    <property type="entry name" value="Amidase"/>
    <property type="match status" value="1"/>
</dbReference>
<dbReference type="EC" id="6.3.5.7" evidence="8"/>
<sequence length="490" mass="53149">MSLFEHSLRELKDKLHSKEITVTDLVNESYNRIEEVDGQVQAFLTLNKEAALKQAAELDGQRGNDAAELFGLPIGVKDNIVTKGLRTTAASQILDNFEDPLYDATVVNKLNEAKSVTIGKLNMDEFAMGSSNENSSYYATRNPWNTDYVPGGSSGGSAASVAAGEVPFSLGSDTGGSIRQPAAFCGVVGLKPTYGRVSRFGLIAFASSLDQIGPITRSVEDNAYLLETIAGYDNMDSTSANVEVPKYTEALTGDVKGLKIAVPKEYLGEGVTPEVKEAVQAALKKYEELGATWDEVSLPHSKYAVSTYYLLSSSEASANLARFDGVRYGKRTENAETMLDMFKRSRSEGFGDEVKRRIMLGTFALSSGYYDAYYKKAQQVRTLIKNDFEKVLQDYDVIVGPTTPTPAFKVGEKIDDPLTMYANDILTIPVNLAGVPGISVPCGFSSEGLPIGLQIIGRHFDENSVYRAAHAFEQATDFHKQRPSLGGASS</sequence>
<keyword evidence="4 8" id="KW-0067">ATP-binding</keyword>
<evidence type="ECO:0000256" key="4">
    <source>
        <dbReference type="ARBA" id="ARBA00022840"/>
    </source>
</evidence>
<feature type="domain" description="Amidase" evidence="9">
    <location>
        <begin position="24"/>
        <end position="465"/>
    </location>
</feature>
<feature type="active site" description="Charge relay system" evidence="8">
    <location>
        <position position="153"/>
    </location>
</feature>
<dbReference type="EMBL" id="JBHTBY010000017">
    <property type="protein sequence ID" value="MFC7322671.1"/>
    <property type="molecule type" value="Genomic_DNA"/>
</dbReference>
<evidence type="ECO:0000256" key="5">
    <source>
        <dbReference type="ARBA" id="ARBA00022917"/>
    </source>
</evidence>
<dbReference type="SUPFAM" id="SSF75304">
    <property type="entry name" value="Amidase signature (AS) enzymes"/>
    <property type="match status" value="1"/>
</dbReference>
<protein>
    <recommendedName>
        <fullName evidence="8">Glutamyl-tRNA(Gln) amidotransferase subunit A</fullName>
        <shortName evidence="8">Glu-ADT subunit A</shortName>
        <ecNumber evidence="8">6.3.5.7</ecNumber>
    </recommendedName>
</protein>
<comment type="similarity">
    <text evidence="1 8">Belongs to the amidase family. GatA subfamily.</text>
</comment>
<dbReference type="Gene3D" id="3.90.1300.10">
    <property type="entry name" value="Amidase signature (AS) domain"/>
    <property type="match status" value="1"/>
</dbReference>
<dbReference type="InterPro" id="IPR023631">
    <property type="entry name" value="Amidase_dom"/>
</dbReference>
<dbReference type="HAMAP" id="MF_00120">
    <property type="entry name" value="GatA"/>
    <property type="match status" value="1"/>
</dbReference>
<organism evidence="10 11">
    <name type="scientific">Halobacillus campisalis</name>
    <dbReference type="NCBI Taxonomy" id="435909"/>
    <lineage>
        <taxon>Bacteria</taxon>
        <taxon>Bacillati</taxon>
        <taxon>Bacillota</taxon>
        <taxon>Bacilli</taxon>
        <taxon>Bacillales</taxon>
        <taxon>Bacillaceae</taxon>
        <taxon>Halobacillus</taxon>
    </lineage>
</organism>
<evidence type="ECO:0000313" key="10">
    <source>
        <dbReference type="EMBL" id="MFC7322671.1"/>
    </source>
</evidence>
<accession>A0ABW2K928</accession>
<name>A0ABW2K928_9BACI</name>
<evidence type="ECO:0000256" key="3">
    <source>
        <dbReference type="ARBA" id="ARBA00022741"/>
    </source>
</evidence>
<dbReference type="Proteomes" id="UP001596494">
    <property type="component" value="Unassembled WGS sequence"/>
</dbReference>
<proteinExistence type="inferred from homology"/>
<keyword evidence="3 8" id="KW-0547">Nucleotide-binding</keyword>
<dbReference type="InterPro" id="IPR000120">
    <property type="entry name" value="Amidase"/>
</dbReference>
<reference evidence="11" key="1">
    <citation type="journal article" date="2019" name="Int. J. Syst. Evol. Microbiol.">
        <title>The Global Catalogue of Microorganisms (GCM) 10K type strain sequencing project: providing services to taxonomists for standard genome sequencing and annotation.</title>
        <authorList>
            <consortium name="The Broad Institute Genomics Platform"/>
            <consortium name="The Broad Institute Genome Sequencing Center for Infectious Disease"/>
            <person name="Wu L."/>
            <person name="Ma J."/>
        </authorList>
    </citation>
    <scope>NUCLEOTIDE SEQUENCE [LARGE SCALE GENOMIC DNA]</scope>
    <source>
        <strain evidence="11">CCUG 73951</strain>
    </source>
</reference>
<comment type="catalytic activity">
    <reaction evidence="7 8">
        <text>L-glutamyl-tRNA(Gln) + L-glutamine + ATP + H2O = L-glutaminyl-tRNA(Gln) + L-glutamate + ADP + phosphate + H(+)</text>
        <dbReference type="Rhea" id="RHEA:17521"/>
        <dbReference type="Rhea" id="RHEA-COMP:9681"/>
        <dbReference type="Rhea" id="RHEA-COMP:9684"/>
        <dbReference type="ChEBI" id="CHEBI:15377"/>
        <dbReference type="ChEBI" id="CHEBI:15378"/>
        <dbReference type="ChEBI" id="CHEBI:29985"/>
        <dbReference type="ChEBI" id="CHEBI:30616"/>
        <dbReference type="ChEBI" id="CHEBI:43474"/>
        <dbReference type="ChEBI" id="CHEBI:58359"/>
        <dbReference type="ChEBI" id="CHEBI:78520"/>
        <dbReference type="ChEBI" id="CHEBI:78521"/>
        <dbReference type="ChEBI" id="CHEBI:456216"/>
        <dbReference type="EC" id="6.3.5.7"/>
    </reaction>
</comment>
<evidence type="ECO:0000313" key="11">
    <source>
        <dbReference type="Proteomes" id="UP001596494"/>
    </source>
</evidence>
<feature type="active site" description="Charge relay system" evidence="8">
    <location>
        <position position="77"/>
    </location>
</feature>
<evidence type="ECO:0000259" key="9">
    <source>
        <dbReference type="Pfam" id="PF01425"/>
    </source>
</evidence>
<dbReference type="InterPro" id="IPR020556">
    <property type="entry name" value="Amidase_CS"/>
</dbReference>
<evidence type="ECO:0000256" key="6">
    <source>
        <dbReference type="ARBA" id="ARBA00025295"/>
    </source>
</evidence>